<dbReference type="STRING" id="76021.BS329_01780"/>
<sequence>MQKDALDRVALIFTLFDHNGNGHLEAEDFEIMAADVVKAAPDSDETAKDAMRTAFQRYWETLVDELDSDRDGEITFDEYTAVVLSPERFDATISDFAESLAALGDPDGDGLIERPVFVALMTAIGFERANIDALFDAFGPSASDQITVSTWVKGIKDYYSPTKTGIAGDHLVSGATV</sequence>
<proteinExistence type="predicted"/>
<dbReference type="InterPro" id="IPR002048">
    <property type="entry name" value="EF_hand_dom"/>
</dbReference>
<dbReference type="InterPro" id="IPR011992">
    <property type="entry name" value="EF-hand-dom_pair"/>
</dbReference>
<reference evidence="2 3" key="1">
    <citation type="submission" date="2016-01" db="EMBL/GenBank/DDBJ databases">
        <title>Amycolatopsis coloradensis genome sequencing and assembly.</title>
        <authorList>
            <person name="Mayilraj S."/>
        </authorList>
    </citation>
    <scope>NUCLEOTIDE SEQUENCE [LARGE SCALE GENOMIC DNA]</scope>
    <source>
        <strain evidence="2 3">DSM 44225</strain>
    </source>
</reference>
<dbReference type="PROSITE" id="PS00018">
    <property type="entry name" value="EF_HAND_1"/>
    <property type="match status" value="2"/>
</dbReference>
<evidence type="ECO:0000313" key="3">
    <source>
        <dbReference type="Proteomes" id="UP000187486"/>
    </source>
</evidence>
<name>A0A1R0L4B5_9PSEU</name>
<dbReference type="Gene3D" id="1.10.238.10">
    <property type="entry name" value="EF-hand"/>
    <property type="match status" value="1"/>
</dbReference>
<dbReference type="EMBL" id="MQUQ01000001">
    <property type="protein sequence ID" value="OLZ57422.1"/>
    <property type="molecule type" value="Genomic_DNA"/>
</dbReference>
<dbReference type="SMART" id="SM00054">
    <property type="entry name" value="EFh"/>
    <property type="match status" value="3"/>
</dbReference>
<dbReference type="InterPro" id="IPR018247">
    <property type="entry name" value="EF_Hand_1_Ca_BS"/>
</dbReference>
<gene>
    <name evidence="2" type="ORF">BS329_01780</name>
</gene>
<dbReference type="Pfam" id="PF13499">
    <property type="entry name" value="EF-hand_7"/>
    <property type="match status" value="1"/>
</dbReference>
<dbReference type="RefSeq" id="WP_076155053.1">
    <property type="nucleotide sequence ID" value="NZ_JBEZVB010000036.1"/>
</dbReference>
<dbReference type="AlphaFoldDB" id="A0A1R0L4B5"/>
<organism evidence="2 3">
    <name type="scientific">Amycolatopsis coloradensis</name>
    <dbReference type="NCBI Taxonomy" id="76021"/>
    <lineage>
        <taxon>Bacteria</taxon>
        <taxon>Bacillati</taxon>
        <taxon>Actinomycetota</taxon>
        <taxon>Actinomycetes</taxon>
        <taxon>Pseudonocardiales</taxon>
        <taxon>Pseudonocardiaceae</taxon>
        <taxon>Amycolatopsis</taxon>
    </lineage>
</organism>
<dbReference type="SUPFAM" id="SSF47473">
    <property type="entry name" value="EF-hand"/>
    <property type="match status" value="1"/>
</dbReference>
<dbReference type="PROSITE" id="PS50222">
    <property type="entry name" value="EF_HAND_2"/>
    <property type="match status" value="2"/>
</dbReference>
<dbReference type="OrthoDB" id="3530529at2"/>
<dbReference type="Proteomes" id="UP000187486">
    <property type="component" value="Unassembled WGS sequence"/>
</dbReference>
<protein>
    <submittedName>
        <fullName evidence="2">Calcium-binding protein</fullName>
    </submittedName>
</protein>
<feature type="domain" description="EF-hand" evidence="1">
    <location>
        <begin position="54"/>
        <end position="89"/>
    </location>
</feature>
<comment type="caution">
    <text evidence="2">The sequence shown here is derived from an EMBL/GenBank/DDBJ whole genome shotgun (WGS) entry which is preliminary data.</text>
</comment>
<feature type="domain" description="EF-hand" evidence="1">
    <location>
        <begin position="4"/>
        <end position="39"/>
    </location>
</feature>
<keyword evidence="3" id="KW-1185">Reference proteome</keyword>
<accession>A0A1R0L4B5</accession>
<evidence type="ECO:0000259" key="1">
    <source>
        <dbReference type="PROSITE" id="PS50222"/>
    </source>
</evidence>
<dbReference type="GO" id="GO:0005509">
    <property type="term" value="F:calcium ion binding"/>
    <property type="evidence" value="ECO:0007669"/>
    <property type="project" value="InterPro"/>
</dbReference>
<evidence type="ECO:0000313" key="2">
    <source>
        <dbReference type="EMBL" id="OLZ57422.1"/>
    </source>
</evidence>